<keyword evidence="2" id="KW-0732">Signal</keyword>
<accession>A0AAD4NBP8</accession>
<dbReference type="AlphaFoldDB" id="A0AAD4NBP8"/>
<proteinExistence type="predicted"/>
<evidence type="ECO:0000313" key="4">
    <source>
        <dbReference type="EMBL" id="KAI1720650.1"/>
    </source>
</evidence>
<feature type="region of interest" description="Disordered" evidence="1">
    <location>
        <begin position="37"/>
        <end position="71"/>
    </location>
</feature>
<dbReference type="InterPro" id="IPR007284">
    <property type="entry name" value="Ground-like_dom"/>
</dbReference>
<evidence type="ECO:0000313" key="5">
    <source>
        <dbReference type="Proteomes" id="UP001201812"/>
    </source>
</evidence>
<comment type="caution">
    <text evidence="4">The sequence shown here is derived from an EMBL/GenBank/DDBJ whole genome shotgun (WGS) entry which is preliminary data.</text>
</comment>
<feature type="domain" description="Ground-like" evidence="3">
    <location>
        <begin position="313"/>
        <end position="385"/>
    </location>
</feature>
<feature type="signal peptide" evidence="2">
    <location>
        <begin position="1"/>
        <end position="17"/>
    </location>
</feature>
<reference evidence="4" key="1">
    <citation type="submission" date="2022-01" db="EMBL/GenBank/DDBJ databases">
        <title>Genome Sequence Resource for Two Populations of Ditylenchus destructor, the Migratory Endoparasitic Phytonematode.</title>
        <authorList>
            <person name="Zhang H."/>
            <person name="Lin R."/>
            <person name="Xie B."/>
        </authorList>
    </citation>
    <scope>NUCLEOTIDE SEQUENCE</scope>
    <source>
        <strain evidence="4">BazhouSP</strain>
    </source>
</reference>
<keyword evidence="5" id="KW-1185">Reference proteome</keyword>
<feature type="compositionally biased region" description="Pro residues" evidence="1">
    <location>
        <begin position="48"/>
        <end position="69"/>
    </location>
</feature>
<evidence type="ECO:0000259" key="3">
    <source>
        <dbReference type="Pfam" id="PF04155"/>
    </source>
</evidence>
<dbReference type="EMBL" id="JAKKPZ010000005">
    <property type="protein sequence ID" value="KAI1720650.1"/>
    <property type="molecule type" value="Genomic_DNA"/>
</dbReference>
<evidence type="ECO:0000256" key="1">
    <source>
        <dbReference type="SAM" id="MobiDB-lite"/>
    </source>
</evidence>
<sequence>MQASIVLLSVLTTLAHANYGPQGSGCYPQGYSRGPCSPPPGPYQYQPPYQPPPQYGPPPQYAPPPPPQSPYAALPTYAKPMPYLPPNCRNCPMRPMLPPMIPTPVIEQPPPPPSAIPQGNYATRFPIPASEKVVFKERKISDTVRTPTLFEEGYQARQSMPVISPPPESPQYASIPVPAVPPTTGYSSIPPSVPADTYYRRPPPPSYQHQPYPQQQPPPYPPQQPPPYYPCAPEHRAVYPQEPPPQPPPHPAPAPAYTIRPLQPPPLNSCCARCSRPCRSAKAYAAAVRKSPNAINDTAEAFSLDNLDASDPYECTNKQLRAIFEDHAKLNMTEAKVAIQQSAEKEMDADKGIFHVLCSGTDLEYATRTATFCIGEVADGVCYAFSSKLVTH</sequence>
<feature type="compositionally biased region" description="Pro residues" evidence="1">
    <location>
        <begin position="241"/>
        <end position="254"/>
    </location>
</feature>
<name>A0AAD4NBP8_9BILA</name>
<feature type="chain" id="PRO_5041964468" evidence="2">
    <location>
        <begin position="18"/>
        <end position="392"/>
    </location>
</feature>
<feature type="compositionally biased region" description="Pro residues" evidence="1">
    <location>
        <begin position="214"/>
        <end position="230"/>
    </location>
</feature>
<feature type="region of interest" description="Disordered" evidence="1">
    <location>
        <begin position="158"/>
        <end position="259"/>
    </location>
</feature>
<organism evidence="4 5">
    <name type="scientific">Ditylenchus destructor</name>
    <dbReference type="NCBI Taxonomy" id="166010"/>
    <lineage>
        <taxon>Eukaryota</taxon>
        <taxon>Metazoa</taxon>
        <taxon>Ecdysozoa</taxon>
        <taxon>Nematoda</taxon>
        <taxon>Chromadorea</taxon>
        <taxon>Rhabditida</taxon>
        <taxon>Tylenchina</taxon>
        <taxon>Tylenchomorpha</taxon>
        <taxon>Sphaerularioidea</taxon>
        <taxon>Anguinidae</taxon>
        <taxon>Anguininae</taxon>
        <taxon>Ditylenchus</taxon>
    </lineage>
</organism>
<evidence type="ECO:0000256" key="2">
    <source>
        <dbReference type="SAM" id="SignalP"/>
    </source>
</evidence>
<protein>
    <submittedName>
        <fullName evidence="4">Ground-like domain-containing protein</fullName>
    </submittedName>
</protein>
<dbReference type="Proteomes" id="UP001201812">
    <property type="component" value="Unassembled WGS sequence"/>
</dbReference>
<dbReference type="Pfam" id="PF04155">
    <property type="entry name" value="Ground-like"/>
    <property type="match status" value="1"/>
</dbReference>
<gene>
    <name evidence="4" type="ORF">DdX_04892</name>
</gene>